<evidence type="ECO:0000256" key="1">
    <source>
        <dbReference type="SAM" id="MobiDB-lite"/>
    </source>
</evidence>
<name>A0ABQ3XEE4_9ACTN</name>
<dbReference type="InterPro" id="IPR012912">
    <property type="entry name" value="Plasmid_pRiA4b_Orf3-like"/>
</dbReference>
<dbReference type="SUPFAM" id="SSF159941">
    <property type="entry name" value="MM3350-like"/>
    <property type="match status" value="1"/>
</dbReference>
<dbReference type="InterPro" id="IPR024047">
    <property type="entry name" value="MM3350-like_sf"/>
</dbReference>
<feature type="region of interest" description="Disordered" evidence="1">
    <location>
        <begin position="290"/>
        <end position="313"/>
    </location>
</feature>
<feature type="region of interest" description="Disordered" evidence="1">
    <location>
        <begin position="257"/>
        <end position="276"/>
    </location>
</feature>
<dbReference type="Pfam" id="PF07929">
    <property type="entry name" value="PRiA4_ORF3"/>
    <property type="match status" value="1"/>
</dbReference>
<feature type="region of interest" description="Disordered" evidence="1">
    <location>
        <begin position="220"/>
        <end position="245"/>
    </location>
</feature>
<dbReference type="Gene3D" id="3.10.290.30">
    <property type="entry name" value="MM3350-like"/>
    <property type="match status" value="1"/>
</dbReference>
<protein>
    <recommendedName>
        <fullName evidence="2">Plasmid pRiA4b Orf3-like domain-containing protein</fullName>
    </recommendedName>
</protein>
<dbReference type="PANTHER" id="PTHR41878:SF1">
    <property type="entry name" value="TNPR PROTEIN"/>
    <property type="match status" value="1"/>
</dbReference>
<reference evidence="3 4" key="1">
    <citation type="submission" date="2021-01" db="EMBL/GenBank/DDBJ databases">
        <title>Whole genome shotgun sequence of Actinoplanes couchii NBRC 106145.</title>
        <authorList>
            <person name="Komaki H."/>
            <person name="Tamura T."/>
        </authorList>
    </citation>
    <scope>NUCLEOTIDE SEQUENCE [LARGE SCALE GENOMIC DNA]</scope>
    <source>
        <strain evidence="3 4">NBRC 106145</strain>
    </source>
</reference>
<feature type="domain" description="Plasmid pRiA4b Orf3-like" evidence="2">
    <location>
        <begin position="318"/>
        <end position="487"/>
    </location>
</feature>
<feature type="compositionally biased region" description="Basic and acidic residues" evidence="1">
    <location>
        <begin position="257"/>
        <end position="270"/>
    </location>
</feature>
<gene>
    <name evidence="3" type="ORF">Aco03nite_051940</name>
</gene>
<dbReference type="PANTHER" id="PTHR41878">
    <property type="entry name" value="LEXA REPRESSOR-RELATED"/>
    <property type="match status" value="1"/>
</dbReference>
<comment type="caution">
    <text evidence="3">The sequence shown here is derived from an EMBL/GenBank/DDBJ whole genome shotgun (WGS) entry which is preliminary data.</text>
</comment>
<proteinExistence type="predicted"/>
<dbReference type="Proteomes" id="UP000612282">
    <property type="component" value="Unassembled WGS sequence"/>
</dbReference>
<accession>A0ABQ3XEE4</accession>
<keyword evidence="4" id="KW-1185">Reference proteome</keyword>
<sequence>MLRAVAPVPEICDCPSCSGESPDVSVIVDDLLLDGADLLGETEPIEAELFAAALLGVGDLSAEGITDVLVDDFVPLLENAGTPEAVAVLLSLGAVSGRPEAGAAAGRLTGRGVPAPAWADELREPVRPGDLLRFTDDEEARSILVGVFERAGQSHGFAVTVDHEDCHAATAILLFPGEVKEQVTDTIRAAARAGDVALSSEILAPAEFRWLAEQALGARADHDAEIDDPEQPADDTGDSGPGYHTSAALLRSRLRSLPEPDREPAPHGDEPFSPEDIEIFARIVEDGRRTEARAARRRATAGPKLPAKRKMSDGPAPILQLKVSLLGARPPIWRRLEVPADTSLAVLHENLQAAFGWDDSHLHAFETGHGAFARSADPDLGHRPEKPVTLKQVAPQAGARLLYRYDFGDDWRHQILVEKVLDRQDLPYPRCTGGRRAAPFEDCGGIWGYQELVDVLADPDHPDHADQLDWLGLDSAADFDPAHFEAAEITRRLTAQR</sequence>
<evidence type="ECO:0000313" key="3">
    <source>
        <dbReference type="EMBL" id="GID56790.1"/>
    </source>
</evidence>
<evidence type="ECO:0000259" key="2">
    <source>
        <dbReference type="Pfam" id="PF07929"/>
    </source>
</evidence>
<organism evidence="3 4">
    <name type="scientific">Actinoplanes couchii</name>
    <dbReference type="NCBI Taxonomy" id="403638"/>
    <lineage>
        <taxon>Bacteria</taxon>
        <taxon>Bacillati</taxon>
        <taxon>Actinomycetota</taxon>
        <taxon>Actinomycetes</taxon>
        <taxon>Micromonosporales</taxon>
        <taxon>Micromonosporaceae</taxon>
        <taxon>Actinoplanes</taxon>
    </lineage>
</organism>
<dbReference type="EMBL" id="BOMG01000063">
    <property type="protein sequence ID" value="GID56790.1"/>
    <property type="molecule type" value="Genomic_DNA"/>
</dbReference>
<feature type="compositionally biased region" description="Acidic residues" evidence="1">
    <location>
        <begin position="224"/>
        <end position="237"/>
    </location>
</feature>
<evidence type="ECO:0000313" key="4">
    <source>
        <dbReference type="Proteomes" id="UP000612282"/>
    </source>
</evidence>